<evidence type="ECO:0000256" key="2">
    <source>
        <dbReference type="SAM" id="SignalP"/>
    </source>
</evidence>
<keyword evidence="1" id="KW-1133">Transmembrane helix</keyword>
<dbReference type="EMBL" id="MU004245">
    <property type="protein sequence ID" value="KAF2663585.1"/>
    <property type="molecule type" value="Genomic_DNA"/>
</dbReference>
<evidence type="ECO:0000313" key="4">
    <source>
        <dbReference type="Proteomes" id="UP000799302"/>
    </source>
</evidence>
<keyword evidence="1" id="KW-0812">Transmembrane</keyword>
<feature type="transmembrane region" description="Helical" evidence="1">
    <location>
        <begin position="100"/>
        <end position="120"/>
    </location>
</feature>
<accession>A0A6A6TU52</accession>
<keyword evidence="4" id="KW-1185">Reference proteome</keyword>
<name>A0A6A6TU52_9PEZI</name>
<sequence length="122" mass="12895">MTGLSVVLLFVPLVTKTPEPFAAKGVAVTTTHSTPVTQYPSVTTYWFPTTLGTITTFLPVTFTQTFPAHATPIPLNPPQITALPAVLPAPMISAASNRQIHSALALSAGIIMALMVLFMMMG</sequence>
<evidence type="ECO:0000256" key="1">
    <source>
        <dbReference type="SAM" id="Phobius"/>
    </source>
</evidence>
<dbReference type="AlphaFoldDB" id="A0A6A6TU52"/>
<gene>
    <name evidence="3" type="ORF">BT63DRAFT_461312</name>
</gene>
<feature type="chain" id="PRO_5025593388" evidence="2">
    <location>
        <begin position="17"/>
        <end position="122"/>
    </location>
</feature>
<dbReference type="Proteomes" id="UP000799302">
    <property type="component" value="Unassembled WGS sequence"/>
</dbReference>
<protein>
    <submittedName>
        <fullName evidence="3">Uncharacterized protein</fullName>
    </submittedName>
</protein>
<evidence type="ECO:0000313" key="3">
    <source>
        <dbReference type="EMBL" id="KAF2663585.1"/>
    </source>
</evidence>
<keyword evidence="2" id="KW-0732">Signal</keyword>
<proteinExistence type="predicted"/>
<organism evidence="3 4">
    <name type="scientific">Microthyrium microscopicum</name>
    <dbReference type="NCBI Taxonomy" id="703497"/>
    <lineage>
        <taxon>Eukaryota</taxon>
        <taxon>Fungi</taxon>
        <taxon>Dikarya</taxon>
        <taxon>Ascomycota</taxon>
        <taxon>Pezizomycotina</taxon>
        <taxon>Dothideomycetes</taxon>
        <taxon>Dothideomycetes incertae sedis</taxon>
        <taxon>Microthyriales</taxon>
        <taxon>Microthyriaceae</taxon>
        <taxon>Microthyrium</taxon>
    </lineage>
</organism>
<feature type="signal peptide" evidence="2">
    <location>
        <begin position="1"/>
        <end position="16"/>
    </location>
</feature>
<reference evidence="3" key="1">
    <citation type="journal article" date="2020" name="Stud. Mycol.">
        <title>101 Dothideomycetes genomes: a test case for predicting lifestyles and emergence of pathogens.</title>
        <authorList>
            <person name="Haridas S."/>
            <person name="Albert R."/>
            <person name="Binder M."/>
            <person name="Bloem J."/>
            <person name="Labutti K."/>
            <person name="Salamov A."/>
            <person name="Andreopoulos B."/>
            <person name="Baker S."/>
            <person name="Barry K."/>
            <person name="Bills G."/>
            <person name="Bluhm B."/>
            <person name="Cannon C."/>
            <person name="Castanera R."/>
            <person name="Culley D."/>
            <person name="Daum C."/>
            <person name="Ezra D."/>
            <person name="Gonzalez J."/>
            <person name="Henrissat B."/>
            <person name="Kuo A."/>
            <person name="Liang C."/>
            <person name="Lipzen A."/>
            <person name="Lutzoni F."/>
            <person name="Magnuson J."/>
            <person name="Mondo S."/>
            <person name="Nolan M."/>
            <person name="Ohm R."/>
            <person name="Pangilinan J."/>
            <person name="Park H.-J."/>
            <person name="Ramirez L."/>
            <person name="Alfaro M."/>
            <person name="Sun H."/>
            <person name="Tritt A."/>
            <person name="Yoshinaga Y."/>
            <person name="Zwiers L.-H."/>
            <person name="Turgeon B."/>
            <person name="Goodwin S."/>
            <person name="Spatafora J."/>
            <person name="Crous P."/>
            <person name="Grigoriev I."/>
        </authorList>
    </citation>
    <scope>NUCLEOTIDE SEQUENCE</scope>
    <source>
        <strain evidence="3">CBS 115976</strain>
    </source>
</reference>
<keyword evidence="1" id="KW-0472">Membrane</keyword>